<evidence type="ECO:0000313" key="1">
    <source>
        <dbReference type="EMBL" id="VAW89150.1"/>
    </source>
</evidence>
<protein>
    <recommendedName>
        <fullName evidence="2">Zn-ribbon-containing, possibly RNA-binding protein and truncated derivatives</fullName>
    </recommendedName>
</protein>
<dbReference type="EMBL" id="UOFQ01000122">
    <property type="protein sequence ID" value="VAW89150.1"/>
    <property type="molecule type" value="Genomic_DNA"/>
</dbReference>
<name>A0A3B0ZJ66_9ZZZZ</name>
<dbReference type="InterPro" id="IPR007922">
    <property type="entry name" value="DciA-like"/>
</dbReference>
<proteinExistence type="predicted"/>
<dbReference type="AlphaFoldDB" id="A0A3B0ZJ66"/>
<reference evidence="1" key="1">
    <citation type="submission" date="2018-06" db="EMBL/GenBank/DDBJ databases">
        <authorList>
            <person name="Zhirakovskaya E."/>
        </authorList>
    </citation>
    <scope>NUCLEOTIDE SEQUENCE</scope>
</reference>
<gene>
    <name evidence="1" type="ORF">MNBD_GAMMA17-2197</name>
</gene>
<organism evidence="1">
    <name type="scientific">hydrothermal vent metagenome</name>
    <dbReference type="NCBI Taxonomy" id="652676"/>
    <lineage>
        <taxon>unclassified sequences</taxon>
        <taxon>metagenomes</taxon>
        <taxon>ecological metagenomes</taxon>
    </lineage>
</organism>
<dbReference type="Pfam" id="PF05258">
    <property type="entry name" value="DciA"/>
    <property type="match status" value="1"/>
</dbReference>
<evidence type="ECO:0008006" key="2">
    <source>
        <dbReference type="Google" id="ProtNLM"/>
    </source>
</evidence>
<accession>A0A3B0ZJ66</accession>
<sequence>MRHSNSVKKLLISGKSTQLRRLTQFSSQLTELSALTQSCLPPLLQGHCQAINVRGKTLILQTESPAWASQLRFYMPAMLSTLTHHQCNYIKEIHIRIKPVSAQSPANTRHKMNISSQSAILITSLAETTPYSQLRQSLLRLASRESKKS</sequence>